<gene>
    <name evidence="3" type="ORF">DFP90_11074</name>
</gene>
<comment type="caution">
    <text evidence="3">The sequence shown here is derived from an EMBL/GenBank/DDBJ whole genome shotgun (WGS) entry which is preliminary data.</text>
</comment>
<dbReference type="SUPFAM" id="SSF53850">
    <property type="entry name" value="Periplasmic binding protein-like II"/>
    <property type="match status" value="1"/>
</dbReference>
<evidence type="ECO:0000313" key="4">
    <source>
        <dbReference type="Proteomes" id="UP000256845"/>
    </source>
</evidence>
<feature type="signal peptide" evidence="1">
    <location>
        <begin position="1"/>
        <end position="20"/>
    </location>
</feature>
<feature type="chain" id="PRO_5017602710" evidence="1">
    <location>
        <begin position="21"/>
        <end position="244"/>
    </location>
</feature>
<dbReference type="InterPro" id="IPR001638">
    <property type="entry name" value="Solute-binding_3/MltF_N"/>
</dbReference>
<sequence>MIRPILLALVLLSVINPTRADGRPVHVVTLEFPPYVSENLPQKGWAWEVCATILKEAGYEPHLQILPWARALALTRDGKADALYLANINEERRQWAVFTDPVGEEVSVPFGRIDLKAGQDLLTLRGTRVGGLRGAHVLKILSGQGVEIYPVITLEQGFRMVLVGRLDMLVTDRYVGMHLLQTGMPPQYHQNIVPLDIAIDSNQLHLAISRKAPDHDRLQEDFNMGLAELRASGRYQAILGHHGF</sequence>
<evidence type="ECO:0000313" key="3">
    <source>
        <dbReference type="EMBL" id="RED46165.1"/>
    </source>
</evidence>
<proteinExistence type="predicted"/>
<dbReference type="AlphaFoldDB" id="A0A3D9H9L0"/>
<keyword evidence="4" id="KW-1185">Reference proteome</keyword>
<dbReference type="Gene3D" id="3.40.190.10">
    <property type="entry name" value="Periplasmic binding protein-like II"/>
    <property type="match status" value="2"/>
</dbReference>
<dbReference type="PANTHER" id="PTHR38834">
    <property type="entry name" value="PERIPLASMIC SUBSTRATE BINDING PROTEIN FAMILY 3"/>
    <property type="match status" value="1"/>
</dbReference>
<protein>
    <submittedName>
        <fullName evidence="3">Polar amino acid transport system substrate-binding protein</fullName>
    </submittedName>
</protein>
<evidence type="ECO:0000259" key="2">
    <source>
        <dbReference type="Pfam" id="PF00497"/>
    </source>
</evidence>
<organism evidence="3 4">
    <name type="scientific">Aestuariispira insulae</name>
    <dbReference type="NCBI Taxonomy" id="1461337"/>
    <lineage>
        <taxon>Bacteria</taxon>
        <taxon>Pseudomonadati</taxon>
        <taxon>Pseudomonadota</taxon>
        <taxon>Alphaproteobacteria</taxon>
        <taxon>Rhodospirillales</taxon>
        <taxon>Kiloniellaceae</taxon>
        <taxon>Aestuariispira</taxon>
    </lineage>
</organism>
<dbReference type="RefSeq" id="WP_115938136.1">
    <property type="nucleotide sequence ID" value="NZ_QRDW01000010.1"/>
</dbReference>
<accession>A0A3D9H9L0</accession>
<evidence type="ECO:0000256" key="1">
    <source>
        <dbReference type="SAM" id="SignalP"/>
    </source>
</evidence>
<dbReference type="Pfam" id="PF00497">
    <property type="entry name" value="SBP_bac_3"/>
    <property type="match status" value="1"/>
</dbReference>
<feature type="domain" description="Solute-binding protein family 3/N-terminal" evidence="2">
    <location>
        <begin position="31"/>
        <end position="239"/>
    </location>
</feature>
<dbReference type="PANTHER" id="PTHR38834:SF3">
    <property type="entry name" value="SOLUTE-BINDING PROTEIN FAMILY 3_N-TERMINAL DOMAIN-CONTAINING PROTEIN"/>
    <property type="match status" value="1"/>
</dbReference>
<name>A0A3D9H9L0_9PROT</name>
<dbReference type="OrthoDB" id="9768183at2"/>
<dbReference type="EMBL" id="QRDW01000010">
    <property type="protein sequence ID" value="RED46165.1"/>
    <property type="molecule type" value="Genomic_DNA"/>
</dbReference>
<reference evidence="3 4" key="1">
    <citation type="submission" date="2018-07" db="EMBL/GenBank/DDBJ databases">
        <title>Genomic Encyclopedia of Type Strains, Phase III (KMG-III): the genomes of soil and plant-associated and newly described type strains.</title>
        <authorList>
            <person name="Whitman W."/>
        </authorList>
    </citation>
    <scope>NUCLEOTIDE SEQUENCE [LARGE SCALE GENOMIC DNA]</scope>
    <source>
        <strain evidence="3 4">CECT 8488</strain>
    </source>
</reference>
<keyword evidence="1" id="KW-0732">Signal</keyword>
<dbReference type="Proteomes" id="UP000256845">
    <property type="component" value="Unassembled WGS sequence"/>
</dbReference>